<dbReference type="EMBL" id="FOBF01000023">
    <property type="protein sequence ID" value="SEN23059.1"/>
    <property type="molecule type" value="Genomic_DNA"/>
</dbReference>
<dbReference type="OrthoDB" id="3826074at2"/>
<reference evidence="2 3" key="1">
    <citation type="submission" date="2016-10" db="EMBL/GenBank/DDBJ databases">
        <authorList>
            <person name="de Groot N.N."/>
        </authorList>
    </citation>
    <scope>NUCLEOTIDE SEQUENCE [LARGE SCALE GENOMIC DNA]</scope>
    <source>
        <strain evidence="2 3">DSM 43357</strain>
    </source>
</reference>
<keyword evidence="1" id="KW-1133">Transmembrane helix</keyword>
<gene>
    <name evidence="2" type="ORF">SAMN05660976_07109</name>
</gene>
<dbReference type="RefSeq" id="WP_091104891.1">
    <property type="nucleotide sequence ID" value="NZ_FOBF01000023.1"/>
</dbReference>
<evidence type="ECO:0000313" key="3">
    <source>
        <dbReference type="Proteomes" id="UP000198953"/>
    </source>
</evidence>
<keyword evidence="1" id="KW-0472">Membrane</keyword>
<dbReference type="Proteomes" id="UP000198953">
    <property type="component" value="Unassembled WGS sequence"/>
</dbReference>
<sequence length="312" mass="33904">MTDDLKKLTTALRMQDPAGHVQADPLVLSATLHDIIGNSAQAPQKAERRWSRRRWLILIPVTALLAGAAVLAPVIHPGDVGPMTLGPAKALAFTRNGDYIDVRIVDPDADPRRYRQDFAAHGLNVKLTMEPASPSLVGALVSVSSPGRMVVFHPDEFEIQDGTRSARIKKIEGGGCGNHWCLAGVSIPVGLRSPFEIIFGRAARPGERYEVAGDPTARGEILEGMKLENWTVGEVRAILRERHATVSDYYKASTSNDWTKYPLPARDVPDGWYVHHVGGGDVPNSVRLRVSPQPTFAHQAEGAAGYPSAHRP</sequence>
<organism evidence="2 3">
    <name type="scientific">Nonomuraea pusilla</name>
    <dbReference type="NCBI Taxonomy" id="46177"/>
    <lineage>
        <taxon>Bacteria</taxon>
        <taxon>Bacillati</taxon>
        <taxon>Actinomycetota</taxon>
        <taxon>Actinomycetes</taxon>
        <taxon>Streptosporangiales</taxon>
        <taxon>Streptosporangiaceae</taxon>
        <taxon>Nonomuraea</taxon>
    </lineage>
</organism>
<keyword evidence="3" id="KW-1185">Reference proteome</keyword>
<keyword evidence="1" id="KW-0812">Transmembrane</keyword>
<dbReference type="AlphaFoldDB" id="A0A1H8EUA3"/>
<proteinExistence type="predicted"/>
<accession>A0A1H8EUA3</accession>
<protein>
    <submittedName>
        <fullName evidence="2">Uncharacterized protein</fullName>
    </submittedName>
</protein>
<feature type="transmembrane region" description="Helical" evidence="1">
    <location>
        <begin position="55"/>
        <end position="75"/>
    </location>
</feature>
<evidence type="ECO:0000313" key="2">
    <source>
        <dbReference type="EMBL" id="SEN23059.1"/>
    </source>
</evidence>
<evidence type="ECO:0000256" key="1">
    <source>
        <dbReference type="SAM" id="Phobius"/>
    </source>
</evidence>
<name>A0A1H8EUA3_9ACTN</name>
<dbReference type="STRING" id="46177.SAMN05660976_07109"/>